<dbReference type="EMBL" id="BJWL01000019">
    <property type="protein sequence ID" value="GFZ07167.1"/>
    <property type="molecule type" value="Genomic_DNA"/>
</dbReference>
<comment type="caution">
    <text evidence="1">The sequence shown here is derived from an EMBL/GenBank/DDBJ whole genome shotgun (WGS) entry which is preliminary data.</text>
</comment>
<name>A0A7J0G8N9_9ERIC</name>
<evidence type="ECO:0000313" key="2">
    <source>
        <dbReference type="Proteomes" id="UP000585474"/>
    </source>
</evidence>
<keyword evidence="2" id="KW-1185">Reference proteome</keyword>
<sequence>MMSEEQTRKSKQSVDAWIKLNESVSRVLETELFRNPGKWVRFGDVRLAISGFDGFRVSKDVHRRVLADRSLFSWRTCCYRARWRRWKYTTATMWRGMWRLWC</sequence>
<accession>A0A7J0G8N9</accession>
<dbReference type="Proteomes" id="UP000585474">
    <property type="component" value="Unassembled WGS sequence"/>
</dbReference>
<protein>
    <submittedName>
        <fullName evidence="1">Uncharacterized protein</fullName>
    </submittedName>
</protein>
<reference evidence="1 2" key="1">
    <citation type="submission" date="2019-07" db="EMBL/GenBank/DDBJ databases">
        <title>De Novo Assembly of kiwifruit Actinidia rufa.</title>
        <authorList>
            <person name="Sugita-Konishi S."/>
            <person name="Sato K."/>
            <person name="Mori E."/>
            <person name="Abe Y."/>
            <person name="Kisaki G."/>
            <person name="Hamano K."/>
            <person name="Suezawa K."/>
            <person name="Otani M."/>
            <person name="Fukuda T."/>
            <person name="Manabe T."/>
            <person name="Gomi K."/>
            <person name="Tabuchi M."/>
            <person name="Akimitsu K."/>
            <person name="Kataoka I."/>
        </authorList>
    </citation>
    <scope>NUCLEOTIDE SEQUENCE [LARGE SCALE GENOMIC DNA]</scope>
    <source>
        <strain evidence="2">cv. Fuchu</strain>
    </source>
</reference>
<proteinExistence type="predicted"/>
<dbReference type="OrthoDB" id="2014231at2759"/>
<dbReference type="AlphaFoldDB" id="A0A7J0G8N9"/>
<organism evidence="1 2">
    <name type="scientific">Actinidia rufa</name>
    <dbReference type="NCBI Taxonomy" id="165716"/>
    <lineage>
        <taxon>Eukaryota</taxon>
        <taxon>Viridiplantae</taxon>
        <taxon>Streptophyta</taxon>
        <taxon>Embryophyta</taxon>
        <taxon>Tracheophyta</taxon>
        <taxon>Spermatophyta</taxon>
        <taxon>Magnoliopsida</taxon>
        <taxon>eudicotyledons</taxon>
        <taxon>Gunneridae</taxon>
        <taxon>Pentapetalae</taxon>
        <taxon>asterids</taxon>
        <taxon>Ericales</taxon>
        <taxon>Actinidiaceae</taxon>
        <taxon>Actinidia</taxon>
    </lineage>
</organism>
<gene>
    <name evidence="1" type="ORF">Acr_19g0001040</name>
</gene>
<evidence type="ECO:0000313" key="1">
    <source>
        <dbReference type="EMBL" id="GFZ07167.1"/>
    </source>
</evidence>